<feature type="transmembrane region" description="Helical" evidence="6">
    <location>
        <begin position="79"/>
        <end position="98"/>
    </location>
</feature>
<keyword evidence="10" id="KW-1185">Reference proteome</keyword>
<feature type="transmembrane region" description="Helical" evidence="6">
    <location>
        <begin position="264"/>
        <end position="283"/>
    </location>
</feature>
<evidence type="ECO:0000259" key="8">
    <source>
        <dbReference type="Pfam" id="PF00892"/>
    </source>
</evidence>
<dbReference type="InterPro" id="IPR000620">
    <property type="entry name" value="EamA_dom"/>
</dbReference>
<dbReference type="InterPro" id="IPR037185">
    <property type="entry name" value="EmrE-like"/>
</dbReference>
<feature type="transmembrane region" description="Helical" evidence="6">
    <location>
        <begin position="194"/>
        <end position="213"/>
    </location>
</feature>
<dbReference type="InterPro" id="IPR030184">
    <property type="entry name" value="WAT1-related"/>
</dbReference>
<dbReference type="GO" id="GO:0022857">
    <property type="term" value="F:transmembrane transporter activity"/>
    <property type="evidence" value="ECO:0007669"/>
    <property type="project" value="InterPro"/>
</dbReference>
<evidence type="ECO:0000256" key="7">
    <source>
        <dbReference type="SAM" id="MobiDB-lite"/>
    </source>
</evidence>
<feature type="transmembrane region" description="Helical" evidence="6">
    <location>
        <begin position="316"/>
        <end position="335"/>
    </location>
</feature>
<reference evidence="9" key="1">
    <citation type="journal article" date="2023" name="Science">
        <title>Elucidation of the pathway for biosynthesis of saponin adjuvants from the soapbark tree.</title>
        <authorList>
            <person name="Reed J."/>
            <person name="Orme A."/>
            <person name="El-Demerdash A."/>
            <person name="Owen C."/>
            <person name="Martin L.B.B."/>
            <person name="Misra R.C."/>
            <person name="Kikuchi S."/>
            <person name="Rejzek M."/>
            <person name="Martin A.C."/>
            <person name="Harkess A."/>
            <person name="Leebens-Mack J."/>
            <person name="Louveau T."/>
            <person name="Stephenson M.J."/>
            <person name="Osbourn A."/>
        </authorList>
    </citation>
    <scope>NUCLEOTIDE SEQUENCE</scope>
    <source>
        <strain evidence="9">S10</strain>
    </source>
</reference>
<evidence type="ECO:0000313" key="9">
    <source>
        <dbReference type="EMBL" id="KAJ7968123.1"/>
    </source>
</evidence>
<feature type="transmembrane region" description="Helical" evidence="6">
    <location>
        <begin position="142"/>
        <end position="160"/>
    </location>
</feature>
<name>A0AAD7M1B6_QUISA</name>
<comment type="caution">
    <text evidence="9">The sequence shown here is derived from an EMBL/GenBank/DDBJ whole genome shotgun (WGS) entry which is preliminary data.</text>
</comment>
<feature type="domain" description="EamA" evidence="8">
    <location>
        <begin position="19"/>
        <end position="158"/>
    </location>
</feature>
<protein>
    <recommendedName>
        <fullName evidence="6">WAT1-related protein</fullName>
    </recommendedName>
</protein>
<dbReference type="SUPFAM" id="SSF103481">
    <property type="entry name" value="Multidrug resistance efflux transporter EmrE"/>
    <property type="match status" value="2"/>
</dbReference>
<feature type="compositionally biased region" description="Basic and acidic residues" evidence="7">
    <location>
        <begin position="375"/>
        <end position="391"/>
    </location>
</feature>
<feature type="transmembrane region" description="Helical" evidence="6">
    <location>
        <begin position="20"/>
        <end position="39"/>
    </location>
</feature>
<keyword evidence="3 6" id="KW-0812">Transmembrane</keyword>
<accession>A0AAD7M1B6</accession>
<comment type="similarity">
    <text evidence="2 6">Belongs to the drug/metabolite transporter (DMT) superfamily. Plant drug/metabolite exporter (P-DME) (TC 2.A.7.4) family.</text>
</comment>
<keyword evidence="4 6" id="KW-1133">Transmembrane helix</keyword>
<evidence type="ECO:0000256" key="2">
    <source>
        <dbReference type="ARBA" id="ARBA00007635"/>
    </source>
</evidence>
<evidence type="ECO:0000256" key="4">
    <source>
        <dbReference type="ARBA" id="ARBA00022989"/>
    </source>
</evidence>
<dbReference type="GO" id="GO:0016020">
    <property type="term" value="C:membrane"/>
    <property type="evidence" value="ECO:0007669"/>
    <property type="project" value="UniProtKB-SubCell"/>
</dbReference>
<feature type="region of interest" description="Disordered" evidence="7">
    <location>
        <begin position="368"/>
        <end position="397"/>
    </location>
</feature>
<proteinExistence type="inferred from homology"/>
<feature type="transmembrane region" description="Helical" evidence="6">
    <location>
        <begin position="225"/>
        <end position="244"/>
    </location>
</feature>
<feature type="transmembrane region" description="Helical" evidence="6">
    <location>
        <begin position="290"/>
        <end position="310"/>
    </location>
</feature>
<dbReference type="Pfam" id="PF00892">
    <property type="entry name" value="EamA"/>
    <property type="match status" value="2"/>
</dbReference>
<gene>
    <name evidence="9" type="ORF">O6P43_012269</name>
</gene>
<evidence type="ECO:0000256" key="6">
    <source>
        <dbReference type="RuleBase" id="RU363077"/>
    </source>
</evidence>
<organism evidence="9 10">
    <name type="scientific">Quillaja saponaria</name>
    <name type="common">Soap bark tree</name>
    <dbReference type="NCBI Taxonomy" id="32244"/>
    <lineage>
        <taxon>Eukaryota</taxon>
        <taxon>Viridiplantae</taxon>
        <taxon>Streptophyta</taxon>
        <taxon>Embryophyta</taxon>
        <taxon>Tracheophyta</taxon>
        <taxon>Spermatophyta</taxon>
        <taxon>Magnoliopsida</taxon>
        <taxon>eudicotyledons</taxon>
        <taxon>Gunneridae</taxon>
        <taxon>Pentapetalae</taxon>
        <taxon>rosids</taxon>
        <taxon>fabids</taxon>
        <taxon>Fabales</taxon>
        <taxon>Quillajaceae</taxon>
        <taxon>Quillaja</taxon>
    </lineage>
</organism>
<dbReference type="AlphaFoldDB" id="A0AAD7M1B6"/>
<sequence length="397" mass="43571">MVKLEHGMCNVVHELKPTLLMVLTQFALAVVNIFYKLAIQDGMNLRIVIAYRFVFATAFIAPLAFICERKTRPKMTWMVLFQAFLSGLFGGSLGQNLYLESLALTSATFAAAMTNLIPAITFILAVCFRLERLNIRAIEGKAKVAGTVIGVGGAMLLTFYKGVEINLGSFDVDLLHDKSNGHVASSHIIKSHPVLGALAAIASCVCYSFWLIIQAKMGKNYPSHYSSTALMSIMGAIQGIVFALCVERDWSEWKLGWNVRLLTVAYSGIVASGLMVTIISWCVRMRGPLFASVFNPLMLVLVALAGSLMLNEKLHLGSVLGAGLIVCGLYVVLWGKGKEMKKMTRLVPAAESSHEVDSHAERHEIVISNNEEIENGPHDQVDGRLHKKDKEIEEEIS</sequence>
<evidence type="ECO:0000256" key="3">
    <source>
        <dbReference type="ARBA" id="ARBA00022692"/>
    </source>
</evidence>
<feature type="transmembrane region" description="Helical" evidence="6">
    <location>
        <begin position="110"/>
        <end position="130"/>
    </location>
</feature>
<evidence type="ECO:0000256" key="5">
    <source>
        <dbReference type="ARBA" id="ARBA00023136"/>
    </source>
</evidence>
<dbReference type="Proteomes" id="UP001163823">
    <property type="component" value="Chromosome 5"/>
</dbReference>
<dbReference type="KEGG" id="qsa:O6P43_012269"/>
<dbReference type="EMBL" id="JARAOO010000005">
    <property type="protein sequence ID" value="KAJ7968123.1"/>
    <property type="molecule type" value="Genomic_DNA"/>
</dbReference>
<feature type="transmembrane region" description="Helical" evidence="6">
    <location>
        <begin position="45"/>
        <end position="67"/>
    </location>
</feature>
<feature type="domain" description="EamA" evidence="8">
    <location>
        <begin position="195"/>
        <end position="333"/>
    </location>
</feature>
<evidence type="ECO:0000313" key="10">
    <source>
        <dbReference type="Proteomes" id="UP001163823"/>
    </source>
</evidence>
<comment type="subcellular location">
    <subcellularLocation>
        <location evidence="1 6">Membrane</location>
        <topology evidence="1 6">Multi-pass membrane protein</topology>
    </subcellularLocation>
</comment>
<evidence type="ECO:0000256" key="1">
    <source>
        <dbReference type="ARBA" id="ARBA00004141"/>
    </source>
</evidence>
<keyword evidence="5 6" id="KW-0472">Membrane</keyword>
<dbReference type="PANTHER" id="PTHR31218">
    <property type="entry name" value="WAT1-RELATED PROTEIN"/>
    <property type="match status" value="1"/>
</dbReference>